<accession>A0A7Z0LV90</accession>
<dbReference type="RefSeq" id="WP_179916693.1">
    <property type="nucleotide sequence ID" value="NZ_JACCDE010000026.1"/>
</dbReference>
<sequence length="480" mass="55254">MVITIAFDVKNYIEVSESWPIKIGNTSFHLDRKDNIVNKVCISYQKVEIEKAPKLLKPVEPRKPPTLTINDGGYAILAIKQITNWQTVISGLQIFDLDFDNYEIQFHAENPDEQEHIHINSFRRTQKDALNSACDFEQIGRAFCVSSIEKSRIESSSHFREGRIAYEAGRYVDSYNNMFLFLETRYCDGKTKTAQQVELLTKNNTFIEALKQSISNIQPNNVSQSKHLEGLFNKNISIEEKIKILVLLRGKLRHHSLKNPQRWDPNKQNEYEEAAEFLGSIVGHIVILESLDDIYAPETLNKFRDLSISSGYQTNIKVMTNRLEKEPSLALNISYPTTVISSQLCLTTLRRTLTECERHGQLTDTVNIEAIQSNTELEVFAIEFGIWAYTSLRSIETDIIENAIFCRFEHLQSGIIVKHEFSLPVKDKKISIINAWNLLTLCLDWIEKKDPTTRILSLKLYFNERKTPVLSYRTGPQVTK</sequence>
<evidence type="ECO:0000313" key="1">
    <source>
        <dbReference type="EMBL" id="NYS79295.1"/>
    </source>
</evidence>
<reference evidence="1 2" key="1">
    <citation type="journal article" date="2003" name="Extremophiles">
        <title>Halomonas glaciei sp. nov. isolated from fast ice of Adelie Land, Antarctica.</title>
        <authorList>
            <person name="Reddy G.S."/>
            <person name="Raghavan P.U."/>
            <person name="Sarita N.B."/>
            <person name="Prakash J.S."/>
            <person name="Nagesh N."/>
            <person name="Delille D."/>
            <person name="Shivaji S."/>
        </authorList>
    </citation>
    <scope>NUCLEOTIDE SEQUENCE [LARGE SCALE GENOMIC DNA]</scope>
    <source>
        <strain evidence="1 2">DD39</strain>
    </source>
</reference>
<protein>
    <submittedName>
        <fullName evidence="1">Uncharacterized protein</fullName>
    </submittedName>
</protein>
<proteinExistence type="predicted"/>
<keyword evidence="2" id="KW-1185">Reference proteome</keyword>
<organism evidence="1 2">
    <name type="scientific">Vreelandella glaciei</name>
    <dbReference type="NCBI Taxonomy" id="186761"/>
    <lineage>
        <taxon>Bacteria</taxon>
        <taxon>Pseudomonadati</taxon>
        <taxon>Pseudomonadota</taxon>
        <taxon>Gammaproteobacteria</taxon>
        <taxon>Oceanospirillales</taxon>
        <taxon>Halomonadaceae</taxon>
        <taxon>Vreelandella</taxon>
    </lineage>
</organism>
<name>A0A7Z0LV90_9GAMM</name>
<dbReference type="EMBL" id="JACCDE010000026">
    <property type="protein sequence ID" value="NYS79295.1"/>
    <property type="molecule type" value="Genomic_DNA"/>
</dbReference>
<comment type="caution">
    <text evidence="1">The sequence shown here is derived from an EMBL/GenBank/DDBJ whole genome shotgun (WGS) entry which is preliminary data.</text>
</comment>
<evidence type="ECO:0000313" key="2">
    <source>
        <dbReference type="Proteomes" id="UP000526892"/>
    </source>
</evidence>
<dbReference type="Proteomes" id="UP000526892">
    <property type="component" value="Unassembled WGS sequence"/>
</dbReference>
<dbReference type="AlphaFoldDB" id="A0A7Z0LV90"/>
<gene>
    <name evidence="1" type="ORF">HZS80_16495</name>
</gene>